<dbReference type="KEGG" id="tey:GLW17_03230"/>
<reference evidence="1 2" key="1">
    <citation type="submission" date="2019-11" db="EMBL/GenBank/DDBJ databases">
        <authorList>
            <person name="Kim E."/>
            <person name="Lee J."/>
            <person name="Jeon K."/>
            <person name="Lee Y."/>
        </authorList>
    </citation>
    <scope>NUCLEOTIDE SEQUENCE [LARGE SCALE GENOMIC DNA]</scope>
    <source>
        <strain evidence="1 2">YJ1</strain>
    </source>
</reference>
<evidence type="ECO:0000313" key="2">
    <source>
        <dbReference type="Proteomes" id="UP000427886"/>
    </source>
</evidence>
<accession>A0AB37D1Y4</accession>
<dbReference type="AlphaFoldDB" id="A0AB37D1Y4"/>
<gene>
    <name evidence="1" type="ORF">GLW17_03230</name>
</gene>
<dbReference type="Proteomes" id="UP000427886">
    <property type="component" value="Chromosome"/>
</dbReference>
<name>A0AB37D1Y4_TETHA</name>
<proteinExistence type="predicted"/>
<evidence type="ECO:0000313" key="1">
    <source>
        <dbReference type="EMBL" id="QGP75922.1"/>
    </source>
</evidence>
<organism evidence="1 2">
    <name type="scientific">Tetragenococcus halophilus</name>
    <name type="common">Pediococcus halophilus</name>
    <dbReference type="NCBI Taxonomy" id="51669"/>
    <lineage>
        <taxon>Bacteria</taxon>
        <taxon>Bacillati</taxon>
        <taxon>Bacillota</taxon>
        <taxon>Bacilli</taxon>
        <taxon>Lactobacillales</taxon>
        <taxon>Enterococcaceae</taxon>
        <taxon>Tetragenococcus</taxon>
    </lineage>
</organism>
<protein>
    <submittedName>
        <fullName evidence="1">Uncharacterized protein</fullName>
    </submittedName>
</protein>
<sequence length="52" mass="5977">MINGTAIIMGSLIGVLLRNFSEEMRALPFLCYTVLDSKVCDGGYLFERRWYL</sequence>
<dbReference type="EMBL" id="CP046246">
    <property type="protein sequence ID" value="QGP75922.1"/>
    <property type="molecule type" value="Genomic_DNA"/>
</dbReference>